<dbReference type="PANTHER" id="PTHR39398:SF1">
    <property type="entry name" value="CSN8_PSMD8_EIF3K DOMAIN-CONTAINING PROTEIN"/>
    <property type="match status" value="1"/>
</dbReference>
<dbReference type="AlphaFoldDB" id="A0A1Y1UDX5"/>
<dbReference type="GeneID" id="33560301"/>
<proteinExistence type="predicted"/>
<dbReference type="RefSeq" id="XP_021869475.1">
    <property type="nucleotide sequence ID" value="XM_022018492.1"/>
</dbReference>
<evidence type="ECO:0000313" key="3">
    <source>
        <dbReference type="Proteomes" id="UP000193218"/>
    </source>
</evidence>
<dbReference type="EMBL" id="NBSH01000011">
    <property type="protein sequence ID" value="ORX35285.1"/>
    <property type="molecule type" value="Genomic_DNA"/>
</dbReference>
<feature type="compositionally biased region" description="Polar residues" evidence="1">
    <location>
        <begin position="20"/>
        <end position="38"/>
    </location>
</feature>
<evidence type="ECO:0000313" key="2">
    <source>
        <dbReference type="EMBL" id="ORX35285.1"/>
    </source>
</evidence>
<dbReference type="InParanoid" id="A0A1Y1UDX5"/>
<dbReference type="PANTHER" id="PTHR39398">
    <property type="entry name" value="YALI0F14311P"/>
    <property type="match status" value="1"/>
</dbReference>
<name>A0A1Y1UDX5_9TREE</name>
<dbReference type="Proteomes" id="UP000193218">
    <property type="component" value="Unassembled WGS sequence"/>
</dbReference>
<feature type="region of interest" description="Disordered" evidence="1">
    <location>
        <begin position="1"/>
        <end position="103"/>
    </location>
</feature>
<dbReference type="OrthoDB" id="2100128at2759"/>
<organism evidence="2 3">
    <name type="scientific">Kockovaella imperatae</name>
    <dbReference type="NCBI Taxonomy" id="4999"/>
    <lineage>
        <taxon>Eukaryota</taxon>
        <taxon>Fungi</taxon>
        <taxon>Dikarya</taxon>
        <taxon>Basidiomycota</taxon>
        <taxon>Agaricomycotina</taxon>
        <taxon>Tremellomycetes</taxon>
        <taxon>Tremellales</taxon>
        <taxon>Cuniculitremaceae</taxon>
        <taxon>Kockovaella</taxon>
    </lineage>
</organism>
<dbReference type="STRING" id="4999.A0A1Y1UDX5"/>
<accession>A0A1Y1UDX5</accession>
<keyword evidence="3" id="KW-1185">Reference proteome</keyword>
<dbReference type="Gene3D" id="1.25.40.990">
    <property type="match status" value="1"/>
</dbReference>
<comment type="caution">
    <text evidence="2">The sequence shown here is derived from an EMBL/GenBank/DDBJ whole genome shotgun (WGS) entry which is preliminary data.</text>
</comment>
<gene>
    <name evidence="2" type="ORF">BD324DRAFT_652422</name>
</gene>
<sequence>MQRYQPPHQRQRGSGIPHRSSAQAQSGSLNDNTVSSIRPLTEGEPFAPGLSASRSRHSHQTQHASASYRSKRDWTAPALASPASDLKPMRSSTPGRSGGSEGMNEMEMMQSVSRSGGDGAEGDALKDWTTQERYRAYIDERIAKHHAVFSTQPHSIPSKDSADELQSLKSIVLLLRKLREGVVASHRIDEFALEVFETSARISILARDGPQLISSLSGLIPGLYTTLDETKGKRRADDQPSTLENRLAGLKIGQRTSAATNAGSSDIISDSRVQFASVLLLYHLAHSNSYRTYHSTLISLTHPTQHRLRRPFHDLEPEVDAIRSRTSGNSPTRPFVSMKHLHFAASAARVLSEDSFDPVRYFALLSDSETSPYERAVLSWAEERVRDKAWTVMRRAYLECRVDWVGRWVGKMEERDVHDWLVSQNMAVVNGRVSLR</sequence>
<reference evidence="2 3" key="1">
    <citation type="submission" date="2017-03" db="EMBL/GenBank/DDBJ databases">
        <title>Widespread Adenine N6-methylation of Active Genes in Fungi.</title>
        <authorList>
            <consortium name="DOE Joint Genome Institute"/>
            <person name="Mondo S.J."/>
            <person name="Dannebaum R.O."/>
            <person name="Kuo R.C."/>
            <person name="Louie K.B."/>
            <person name="Bewick A.J."/>
            <person name="Labutti K."/>
            <person name="Haridas S."/>
            <person name="Kuo A."/>
            <person name="Salamov A."/>
            <person name="Ahrendt S.R."/>
            <person name="Lau R."/>
            <person name="Bowen B.P."/>
            <person name="Lipzen A."/>
            <person name="Sullivan W."/>
            <person name="Andreopoulos W.B."/>
            <person name="Clum A."/>
            <person name="Lindquist E."/>
            <person name="Daum C."/>
            <person name="Northen T.R."/>
            <person name="Ramamoorthy G."/>
            <person name="Schmitz R.J."/>
            <person name="Gryganskyi A."/>
            <person name="Culley D."/>
            <person name="Magnuson J."/>
            <person name="James T.Y."/>
            <person name="O'Malley M.A."/>
            <person name="Stajich J.E."/>
            <person name="Spatafora J.W."/>
            <person name="Visel A."/>
            <person name="Grigoriev I.V."/>
        </authorList>
    </citation>
    <scope>NUCLEOTIDE SEQUENCE [LARGE SCALE GENOMIC DNA]</scope>
    <source>
        <strain evidence="2 3">NRRL Y-17943</strain>
    </source>
</reference>
<evidence type="ECO:0000256" key="1">
    <source>
        <dbReference type="SAM" id="MobiDB-lite"/>
    </source>
</evidence>
<evidence type="ECO:0008006" key="4">
    <source>
        <dbReference type="Google" id="ProtNLM"/>
    </source>
</evidence>
<protein>
    <recommendedName>
        <fullName evidence="4">SAC3/GANP/Nin1/mts3/eIF-3 p25 family-domain-containing protein</fullName>
    </recommendedName>
</protein>